<dbReference type="Pfam" id="PF05977">
    <property type="entry name" value="MFS_3"/>
    <property type="match status" value="1"/>
</dbReference>
<reference evidence="9" key="1">
    <citation type="submission" date="2020-11" db="EMBL/GenBank/DDBJ databases">
        <title>Sequencing the genomes of 1000 actinobacteria strains.</title>
        <authorList>
            <person name="Klenk H.-P."/>
        </authorList>
    </citation>
    <scope>NUCLEOTIDE SEQUENCE</scope>
    <source>
        <strain evidence="9">DSM 45356</strain>
    </source>
</reference>
<evidence type="ECO:0000256" key="2">
    <source>
        <dbReference type="ARBA" id="ARBA00022448"/>
    </source>
</evidence>
<feature type="transmembrane region" description="Helical" evidence="7">
    <location>
        <begin position="76"/>
        <end position="96"/>
    </location>
</feature>
<dbReference type="InterPro" id="IPR020846">
    <property type="entry name" value="MFS_dom"/>
</dbReference>
<dbReference type="CDD" id="cd06173">
    <property type="entry name" value="MFS_MefA_like"/>
    <property type="match status" value="1"/>
</dbReference>
<dbReference type="AlphaFoldDB" id="A0A8J7GSC7"/>
<keyword evidence="5 7" id="KW-1133">Transmembrane helix</keyword>
<dbReference type="RefSeq" id="WP_197005777.1">
    <property type="nucleotide sequence ID" value="NZ_BONS01000011.1"/>
</dbReference>
<evidence type="ECO:0000256" key="5">
    <source>
        <dbReference type="ARBA" id="ARBA00022989"/>
    </source>
</evidence>
<keyword evidence="3" id="KW-1003">Cell membrane</keyword>
<feature type="transmembrane region" description="Helical" evidence="7">
    <location>
        <begin position="42"/>
        <end position="64"/>
    </location>
</feature>
<feature type="transmembrane region" description="Helical" evidence="7">
    <location>
        <begin position="12"/>
        <end position="30"/>
    </location>
</feature>
<feature type="transmembrane region" description="Helical" evidence="7">
    <location>
        <begin position="254"/>
        <end position="273"/>
    </location>
</feature>
<dbReference type="Gene3D" id="1.20.1250.20">
    <property type="entry name" value="MFS general substrate transporter like domains"/>
    <property type="match status" value="1"/>
</dbReference>
<proteinExistence type="predicted"/>
<feature type="domain" description="Major facilitator superfamily (MFS) profile" evidence="8">
    <location>
        <begin position="1"/>
        <end position="395"/>
    </location>
</feature>
<dbReference type="InterPro" id="IPR036259">
    <property type="entry name" value="MFS_trans_sf"/>
</dbReference>
<dbReference type="EMBL" id="JADOUF010000001">
    <property type="protein sequence ID" value="MBG6139085.1"/>
    <property type="molecule type" value="Genomic_DNA"/>
</dbReference>
<keyword evidence="6 7" id="KW-0472">Membrane</keyword>
<evidence type="ECO:0000256" key="1">
    <source>
        <dbReference type="ARBA" id="ARBA00004651"/>
    </source>
</evidence>
<feature type="transmembrane region" description="Helical" evidence="7">
    <location>
        <begin position="280"/>
        <end position="298"/>
    </location>
</feature>
<protein>
    <submittedName>
        <fullName evidence="9">MFS family permease</fullName>
    </submittedName>
</protein>
<comment type="caution">
    <text evidence="9">The sequence shown here is derived from an EMBL/GenBank/DDBJ whole genome shotgun (WGS) entry which is preliminary data.</text>
</comment>
<dbReference type="SUPFAM" id="SSF103473">
    <property type="entry name" value="MFS general substrate transporter"/>
    <property type="match status" value="1"/>
</dbReference>
<feature type="transmembrane region" description="Helical" evidence="7">
    <location>
        <begin position="304"/>
        <end position="322"/>
    </location>
</feature>
<dbReference type="GO" id="GO:0022857">
    <property type="term" value="F:transmembrane transporter activity"/>
    <property type="evidence" value="ECO:0007669"/>
    <property type="project" value="InterPro"/>
</dbReference>
<dbReference type="InterPro" id="IPR010290">
    <property type="entry name" value="TM_effector"/>
</dbReference>
<keyword evidence="10" id="KW-1185">Reference proteome</keyword>
<evidence type="ECO:0000256" key="4">
    <source>
        <dbReference type="ARBA" id="ARBA00022692"/>
    </source>
</evidence>
<evidence type="ECO:0000313" key="10">
    <source>
        <dbReference type="Proteomes" id="UP000622552"/>
    </source>
</evidence>
<dbReference type="PANTHER" id="PTHR23513:SF11">
    <property type="entry name" value="STAPHYLOFERRIN A TRANSPORTER"/>
    <property type="match status" value="1"/>
</dbReference>
<evidence type="ECO:0000256" key="3">
    <source>
        <dbReference type="ARBA" id="ARBA00022475"/>
    </source>
</evidence>
<feature type="transmembrane region" description="Helical" evidence="7">
    <location>
        <begin position="373"/>
        <end position="394"/>
    </location>
</feature>
<evidence type="ECO:0000256" key="7">
    <source>
        <dbReference type="SAM" id="Phobius"/>
    </source>
</evidence>
<feature type="transmembrane region" description="Helical" evidence="7">
    <location>
        <begin position="343"/>
        <end position="361"/>
    </location>
</feature>
<evidence type="ECO:0000259" key="8">
    <source>
        <dbReference type="PROSITE" id="PS50850"/>
    </source>
</evidence>
<dbReference type="PROSITE" id="PS50850">
    <property type="entry name" value="MFS"/>
    <property type="match status" value="1"/>
</dbReference>
<evidence type="ECO:0000256" key="6">
    <source>
        <dbReference type="ARBA" id="ARBA00023136"/>
    </source>
</evidence>
<dbReference type="Proteomes" id="UP000622552">
    <property type="component" value="Unassembled WGS sequence"/>
</dbReference>
<name>A0A8J7GSC7_9ACTN</name>
<accession>A0A8J7GSC7</accession>
<keyword evidence="2" id="KW-0813">Transport</keyword>
<keyword evidence="4 7" id="KW-0812">Transmembrane</keyword>
<gene>
    <name evidence="9" type="ORF">IW245_005279</name>
</gene>
<organism evidence="9 10">
    <name type="scientific">Longispora fulva</name>
    <dbReference type="NCBI Taxonomy" id="619741"/>
    <lineage>
        <taxon>Bacteria</taxon>
        <taxon>Bacillati</taxon>
        <taxon>Actinomycetota</taxon>
        <taxon>Actinomycetes</taxon>
        <taxon>Micromonosporales</taxon>
        <taxon>Micromonosporaceae</taxon>
        <taxon>Longispora</taxon>
    </lineage>
</organism>
<comment type="subcellular location">
    <subcellularLocation>
        <location evidence="1">Cell membrane</location>
        <topology evidence="1">Multi-pass membrane protein</topology>
    </subcellularLocation>
</comment>
<evidence type="ECO:0000313" key="9">
    <source>
        <dbReference type="EMBL" id="MBG6139085.1"/>
    </source>
</evidence>
<sequence>MFRSFRIRNYRLFILGQFISLTGGWMQIVAQDWLVLQLSDNSGTALGIVTALQFLPILVFTLYAGKLADRLDKRKLLIAVNAVWAVLAASLGILVISGGVQLWHVFVFAAVFGAVNAVEVPVRQSFASELVGTDLLPNALSLSAATFNTARIVGPALAGLCIAWLGTGPVFVLNALTYAGPMVGLLMMKSTDLYRARLAKKPGNVRDGLAYVRRRPDLMLPMALMGVIAMLGYNFQLTLAIMSKTVFHNGAASFGLLTSVLALGALCGALAGTGRDGRPSVYVILGGALAFGVLETILGFAPTYLTMIALLFPTGFAMVYFAQACNQRVQMGVPAEYRGRVMSLYMLVFAGTTPIGAPVIGWLAENVSARSSIWVGGIASIVTALVALVVRIRVRGVQVTFRARPWPTLRFAEPDVDELSMSVLPGRALMGRFAR</sequence>
<feature type="transmembrane region" description="Helical" evidence="7">
    <location>
        <begin position="218"/>
        <end position="242"/>
    </location>
</feature>
<dbReference type="PANTHER" id="PTHR23513">
    <property type="entry name" value="INTEGRAL MEMBRANE EFFLUX PROTEIN-RELATED"/>
    <property type="match status" value="1"/>
</dbReference>
<dbReference type="GO" id="GO:0005886">
    <property type="term" value="C:plasma membrane"/>
    <property type="evidence" value="ECO:0007669"/>
    <property type="project" value="UniProtKB-SubCell"/>
</dbReference>